<feature type="region of interest" description="Disordered" evidence="3">
    <location>
        <begin position="1"/>
        <end position="31"/>
    </location>
</feature>
<dbReference type="EMBL" id="JARIHO010000054">
    <property type="protein sequence ID" value="KAJ7319414.1"/>
    <property type="molecule type" value="Genomic_DNA"/>
</dbReference>
<dbReference type="InterPro" id="IPR001138">
    <property type="entry name" value="Zn2Cys6_DnaBD"/>
</dbReference>
<dbReference type="Pfam" id="PF00172">
    <property type="entry name" value="Zn_clus"/>
    <property type="match status" value="1"/>
</dbReference>
<feature type="compositionally biased region" description="Polar residues" evidence="3">
    <location>
        <begin position="109"/>
        <end position="135"/>
    </location>
</feature>
<name>A0AAD7EFT3_9AGAR</name>
<dbReference type="AlphaFoldDB" id="A0AAD7EFT3"/>
<dbReference type="InterPro" id="IPR007219">
    <property type="entry name" value="XnlR_reg_dom"/>
</dbReference>
<feature type="region of interest" description="Disordered" evidence="3">
    <location>
        <begin position="109"/>
        <end position="145"/>
    </location>
</feature>
<dbReference type="Gene3D" id="4.10.240.10">
    <property type="entry name" value="Zn(2)-C6 fungal-type DNA-binding domain"/>
    <property type="match status" value="1"/>
</dbReference>
<dbReference type="Proteomes" id="UP001218218">
    <property type="component" value="Unassembled WGS sequence"/>
</dbReference>
<evidence type="ECO:0000256" key="2">
    <source>
        <dbReference type="ARBA" id="ARBA00023242"/>
    </source>
</evidence>
<dbReference type="GO" id="GO:0008270">
    <property type="term" value="F:zinc ion binding"/>
    <property type="evidence" value="ECO:0007669"/>
    <property type="project" value="InterPro"/>
</dbReference>
<organism evidence="5 6">
    <name type="scientific">Mycena albidolilacea</name>
    <dbReference type="NCBI Taxonomy" id="1033008"/>
    <lineage>
        <taxon>Eukaryota</taxon>
        <taxon>Fungi</taxon>
        <taxon>Dikarya</taxon>
        <taxon>Basidiomycota</taxon>
        <taxon>Agaricomycotina</taxon>
        <taxon>Agaricomycetes</taxon>
        <taxon>Agaricomycetidae</taxon>
        <taxon>Agaricales</taxon>
        <taxon>Marasmiineae</taxon>
        <taxon>Mycenaceae</taxon>
        <taxon>Mycena</taxon>
    </lineage>
</organism>
<dbReference type="PROSITE" id="PS00463">
    <property type="entry name" value="ZN2_CY6_FUNGAL_1"/>
    <property type="match status" value="1"/>
</dbReference>
<dbReference type="GO" id="GO:0006351">
    <property type="term" value="P:DNA-templated transcription"/>
    <property type="evidence" value="ECO:0007669"/>
    <property type="project" value="InterPro"/>
</dbReference>
<dbReference type="InterPro" id="IPR036864">
    <property type="entry name" value="Zn2-C6_fun-type_DNA-bd_sf"/>
</dbReference>
<dbReference type="GO" id="GO:0003677">
    <property type="term" value="F:DNA binding"/>
    <property type="evidence" value="ECO:0007669"/>
    <property type="project" value="InterPro"/>
</dbReference>
<accession>A0AAD7EFT3</accession>
<dbReference type="PANTHER" id="PTHR46910">
    <property type="entry name" value="TRANSCRIPTION FACTOR PDR1"/>
    <property type="match status" value="1"/>
</dbReference>
<sequence length="755" mass="84999">MTSGDEELGATDNGSQSLRRVRGLRQRRPQRSCDTCRQRKIRCDGANMADSHCSNCLSFGSACTYLQPALKRGPKNMTMEELKKENASLKANLRAISLCPVCSQPFQSLPAQGNGNPRGSPATQEGTPESVTAPSDSKEPPDEQDFLSDDLVSRFNAFTFQCMKPKYFGPASTFALANNAIVMKQKFDGRPPSRVERRPLFWDILPWEKEAYDIQPFYIYPPSDLIDSLLDLYFLCIHPTIPIFHRPSFEQSVAEGLHLTDMDFGGTLLAVLAVTSRYSTDPRVFVDGDKSLSSGWKFAKQIKILRKRAEPSIHEVQTYFFLTLFSLGSSMPQLSWLYLGLGIRFLQQRGEHRRKPKSHEANAEDEMWKRVFWSFVFLERTVCLFLGRPMGLHVEEYDLELPLQVDDEYWDIGFIQPLGKPSQLSYFIYQLRLCEILADAMRRLYGSKKSKILLGWDGPDWEHRAVAELDSAMNNFFDSIPSHLRWDPENPPQGTFFDQSAVLYISYNHVLIAIHRPNIHRGKVSEQGAPSLFICARAARAILRTADIWLSKLQRVPLPYVVNPVFISGVILVLYMIGTRHALGVPIERNKDAIQIATALDILKFAESRLQPMGRLWELLRELWSLDGPLPSKYRPSYASDSVDVNVGAPPAASELVSAVPMIQYHAQLASDQSLFDAWNAAPSSDPPEQSPVLKPGMSIEQLLADAGPMDTMDTILEDELMSMWMATPTVVANIADWNAYIGNRNLDESGSAAF</sequence>
<evidence type="ECO:0000313" key="5">
    <source>
        <dbReference type="EMBL" id="KAJ7319414.1"/>
    </source>
</evidence>
<feature type="compositionally biased region" description="Basic residues" evidence="3">
    <location>
        <begin position="19"/>
        <end position="30"/>
    </location>
</feature>
<comment type="caution">
    <text evidence="5">The sequence shown here is derived from an EMBL/GenBank/DDBJ whole genome shotgun (WGS) entry which is preliminary data.</text>
</comment>
<dbReference type="GO" id="GO:0000981">
    <property type="term" value="F:DNA-binding transcription factor activity, RNA polymerase II-specific"/>
    <property type="evidence" value="ECO:0007669"/>
    <property type="project" value="InterPro"/>
</dbReference>
<dbReference type="PANTHER" id="PTHR46910:SF38">
    <property type="entry name" value="ZN(2)-C6 FUNGAL-TYPE DOMAIN-CONTAINING PROTEIN"/>
    <property type="match status" value="1"/>
</dbReference>
<evidence type="ECO:0000256" key="3">
    <source>
        <dbReference type="SAM" id="MobiDB-lite"/>
    </source>
</evidence>
<evidence type="ECO:0000259" key="4">
    <source>
        <dbReference type="PROSITE" id="PS00463"/>
    </source>
</evidence>
<dbReference type="SMART" id="SM00906">
    <property type="entry name" value="Fungal_trans"/>
    <property type="match status" value="1"/>
</dbReference>
<keyword evidence="2" id="KW-0539">Nucleus</keyword>
<keyword evidence="6" id="KW-1185">Reference proteome</keyword>
<gene>
    <name evidence="5" type="ORF">DFH08DRAFT_891007</name>
</gene>
<evidence type="ECO:0000313" key="6">
    <source>
        <dbReference type="Proteomes" id="UP001218218"/>
    </source>
</evidence>
<dbReference type="CDD" id="cd12148">
    <property type="entry name" value="fungal_TF_MHR"/>
    <property type="match status" value="1"/>
</dbReference>
<proteinExistence type="predicted"/>
<protein>
    <submittedName>
        <fullName evidence="5">Fungal-specific transcription factor domain-containing protein</fullName>
    </submittedName>
</protein>
<dbReference type="CDD" id="cd00067">
    <property type="entry name" value="GAL4"/>
    <property type="match status" value="1"/>
</dbReference>
<evidence type="ECO:0000256" key="1">
    <source>
        <dbReference type="ARBA" id="ARBA00022723"/>
    </source>
</evidence>
<feature type="domain" description="Zn(2)-C6 fungal-type" evidence="4">
    <location>
        <begin position="32"/>
        <end position="63"/>
    </location>
</feature>
<dbReference type="Pfam" id="PF04082">
    <property type="entry name" value="Fungal_trans"/>
    <property type="match status" value="1"/>
</dbReference>
<dbReference type="SMART" id="SM00066">
    <property type="entry name" value="GAL4"/>
    <property type="match status" value="1"/>
</dbReference>
<dbReference type="SUPFAM" id="SSF57701">
    <property type="entry name" value="Zn2/Cys6 DNA-binding domain"/>
    <property type="match status" value="1"/>
</dbReference>
<dbReference type="InterPro" id="IPR050987">
    <property type="entry name" value="AtrR-like"/>
</dbReference>
<keyword evidence="1" id="KW-0479">Metal-binding</keyword>
<reference evidence="5" key="1">
    <citation type="submission" date="2023-03" db="EMBL/GenBank/DDBJ databases">
        <title>Massive genome expansion in bonnet fungi (Mycena s.s.) driven by repeated elements and novel gene families across ecological guilds.</title>
        <authorList>
            <consortium name="Lawrence Berkeley National Laboratory"/>
            <person name="Harder C.B."/>
            <person name="Miyauchi S."/>
            <person name="Viragh M."/>
            <person name="Kuo A."/>
            <person name="Thoen E."/>
            <person name="Andreopoulos B."/>
            <person name="Lu D."/>
            <person name="Skrede I."/>
            <person name="Drula E."/>
            <person name="Henrissat B."/>
            <person name="Morin E."/>
            <person name="Kohler A."/>
            <person name="Barry K."/>
            <person name="LaButti K."/>
            <person name="Morin E."/>
            <person name="Salamov A."/>
            <person name="Lipzen A."/>
            <person name="Mereny Z."/>
            <person name="Hegedus B."/>
            <person name="Baldrian P."/>
            <person name="Stursova M."/>
            <person name="Weitz H."/>
            <person name="Taylor A."/>
            <person name="Grigoriev I.V."/>
            <person name="Nagy L.G."/>
            <person name="Martin F."/>
            <person name="Kauserud H."/>
        </authorList>
    </citation>
    <scope>NUCLEOTIDE SEQUENCE</scope>
    <source>
        <strain evidence="5">CBHHK002</strain>
    </source>
</reference>